<protein>
    <submittedName>
        <fullName evidence="1">Uncharacterized protein</fullName>
    </submittedName>
</protein>
<organism evidence="1 2">
    <name type="scientific">Stenotrophomonas acidaminiphila</name>
    <dbReference type="NCBI Taxonomy" id="128780"/>
    <lineage>
        <taxon>Bacteria</taxon>
        <taxon>Pseudomonadati</taxon>
        <taxon>Pseudomonadota</taxon>
        <taxon>Gammaproteobacteria</taxon>
        <taxon>Lysobacterales</taxon>
        <taxon>Lysobacteraceae</taxon>
        <taxon>Stenotrophomonas</taxon>
    </lineage>
</organism>
<sequence>MLRSIASMLHAAADTLPGASPLYLWRLQGLLHCAMLRPYREGRVTA</sequence>
<reference evidence="1 2" key="1">
    <citation type="journal article" date="2015" name="Genome Announc.">
        <title>Complete Genome Sequencing of Stenotrophomonas acidaminiphila ZAC14D2_NAIMI4_2, a Multidrug-Resistant Strain Isolated from Sediments of a Polluted River in Mexico, Uncovers New Antibiotic Resistance Genes and a Novel Class-II Lasso Peptide Biosynthesis Gene Cluster.</title>
        <authorList>
            <person name="Vinuesa P."/>
            <person name="Ochoa-Sanchez L.E."/>
        </authorList>
    </citation>
    <scope>NUCLEOTIDE SEQUENCE [LARGE SCALE GENOMIC DNA]</scope>
    <source>
        <strain evidence="1 2">ZAC14D2_NAIMI4_2</strain>
    </source>
</reference>
<dbReference type="PATRIC" id="fig|128780.6.peg.1576"/>
<proteinExistence type="predicted"/>
<dbReference type="KEGG" id="sacz:AOT14_15710"/>
<keyword evidence="2" id="KW-1185">Reference proteome</keyword>
<dbReference type="AlphaFoldDB" id="A0A0S1AYU5"/>
<evidence type="ECO:0000313" key="1">
    <source>
        <dbReference type="EMBL" id="ALJ27962.1"/>
    </source>
</evidence>
<dbReference type="Proteomes" id="UP000061010">
    <property type="component" value="Chromosome"/>
</dbReference>
<gene>
    <name evidence="1" type="ORF">AOT14_15710</name>
</gene>
<accession>A0A0S1AYU5</accession>
<name>A0A0S1AYU5_9GAMM</name>
<evidence type="ECO:0000313" key="2">
    <source>
        <dbReference type="Proteomes" id="UP000061010"/>
    </source>
</evidence>
<dbReference type="EMBL" id="CP012900">
    <property type="protein sequence ID" value="ALJ27962.1"/>
    <property type="molecule type" value="Genomic_DNA"/>
</dbReference>